<dbReference type="OrthoDB" id="2613639at2"/>
<feature type="transmembrane region" description="Helical" evidence="1">
    <location>
        <begin position="72"/>
        <end position="90"/>
    </location>
</feature>
<reference evidence="2 3" key="1">
    <citation type="submission" date="2017-01" db="EMBL/GenBank/DDBJ databases">
        <title>Genome analysis of Paenibacillus selenitrireducens ES3-24.</title>
        <authorList>
            <person name="Xu D."/>
            <person name="Yao R."/>
            <person name="Zheng S."/>
        </authorList>
    </citation>
    <scope>NUCLEOTIDE SEQUENCE [LARGE SCALE GENOMIC DNA]</scope>
    <source>
        <strain evidence="2 3">ES3-24</strain>
    </source>
</reference>
<evidence type="ECO:0000256" key="1">
    <source>
        <dbReference type="SAM" id="Phobius"/>
    </source>
</evidence>
<dbReference type="RefSeq" id="WP_078501878.1">
    <property type="nucleotide sequence ID" value="NZ_MSZX01000011.1"/>
</dbReference>
<evidence type="ECO:0000313" key="3">
    <source>
        <dbReference type="Proteomes" id="UP000190188"/>
    </source>
</evidence>
<dbReference type="AlphaFoldDB" id="A0A1T2X361"/>
<dbReference type="Pfam" id="PF17280">
    <property type="entry name" value="DUF5345"/>
    <property type="match status" value="1"/>
</dbReference>
<keyword evidence="3" id="KW-1185">Reference proteome</keyword>
<proteinExistence type="predicted"/>
<keyword evidence="1" id="KW-0812">Transmembrane</keyword>
<feature type="transmembrane region" description="Helical" evidence="1">
    <location>
        <begin position="96"/>
        <end position="116"/>
    </location>
</feature>
<keyword evidence="1" id="KW-1133">Transmembrane helix</keyword>
<sequence length="131" mass="15046">MGQRNHPNRQDVIKNIDRELERIEKDQEWLDELVQGFEQMDQVIPHSAPPSIHDLEQLVSSHKVEIRRQNRLELLCFFIVACILIGGNTFLAMTSWTAFLILQACTFVGAITYLWYSRNGAKKKGAAPHAE</sequence>
<keyword evidence="1" id="KW-0472">Membrane</keyword>
<dbReference type="STRING" id="1324314.BVG16_24730"/>
<evidence type="ECO:0008006" key="4">
    <source>
        <dbReference type="Google" id="ProtNLM"/>
    </source>
</evidence>
<evidence type="ECO:0000313" key="2">
    <source>
        <dbReference type="EMBL" id="OPA74331.1"/>
    </source>
</evidence>
<gene>
    <name evidence="2" type="ORF">BVG16_24730</name>
</gene>
<accession>A0A1T2X361</accession>
<comment type="caution">
    <text evidence="2">The sequence shown here is derived from an EMBL/GenBank/DDBJ whole genome shotgun (WGS) entry which is preliminary data.</text>
</comment>
<dbReference type="InterPro" id="IPR035238">
    <property type="entry name" value="DUF5345"/>
</dbReference>
<protein>
    <recommendedName>
        <fullName evidence="4">YxlC family protein</fullName>
    </recommendedName>
</protein>
<organism evidence="2 3">
    <name type="scientific">Paenibacillus selenitireducens</name>
    <dbReference type="NCBI Taxonomy" id="1324314"/>
    <lineage>
        <taxon>Bacteria</taxon>
        <taxon>Bacillati</taxon>
        <taxon>Bacillota</taxon>
        <taxon>Bacilli</taxon>
        <taxon>Bacillales</taxon>
        <taxon>Paenibacillaceae</taxon>
        <taxon>Paenibacillus</taxon>
    </lineage>
</organism>
<dbReference type="Proteomes" id="UP000190188">
    <property type="component" value="Unassembled WGS sequence"/>
</dbReference>
<name>A0A1T2X361_9BACL</name>
<dbReference type="EMBL" id="MSZX01000011">
    <property type="protein sequence ID" value="OPA74331.1"/>
    <property type="molecule type" value="Genomic_DNA"/>
</dbReference>